<feature type="compositionally biased region" description="Basic and acidic residues" evidence="1">
    <location>
        <begin position="21"/>
        <end position="33"/>
    </location>
</feature>
<keyword evidence="4" id="KW-1185">Reference proteome</keyword>
<keyword evidence="2" id="KW-0472">Membrane</keyword>
<dbReference type="RefSeq" id="WP_144868087.1">
    <property type="nucleotide sequence ID" value="NZ_LR213843.1"/>
</dbReference>
<feature type="transmembrane region" description="Helical" evidence="2">
    <location>
        <begin position="111"/>
        <end position="133"/>
    </location>
</feature>
<dbReference type="AlphaFoldDB" id="A0A563W4Q1"/>
<feature type="region of interest" description="Disordered" evidence="1">
    <location>
        <begin position="1"/>
        <end position="33"/>
    </location>
</feature>
<keyword evidence="2" id="KW-0812">Transmembrane</keyword>
<evidence type="ECO:0000313" key="4">
    <source>
        <dbReference type="Proteomes" id="UP000320055"/>
    </source>
</evidence>
<gene>
    <name evidence="3" type="ORF">H1P_850015</name>
</gene>
<accession>A0A563W4Q1</accession>
<evidence type="ECO:0000313" key="3">
    <source>
        <dbReference type="EMBL" id="VEP18658.1"/>
    </source>
</evidence>
<name>A0A563W4Q1_9CYAN</name>
<dbReference type="Proteomes" id="UP000320055">
    <property type="component" value="Unassembled WGS sequence"/>
</dbReference>
<keyword evidence="2" id="KW-1133">Transmembrane helix</keyword>
<protein>
    <submittedName>
        <fullName evidence="3">Uncharacterized protein</fullName>
    </submittedName>
</protein>
<proteinExistence type="predicted"/>
<sequence length="134" mass="15323">MKQTNGAVAEYRPTEPPFSLAEEHEERDEQGKDDEYFTGYTIGRNFGQFGADITDKENPLWQGFKAGFEEAKGKKAIRAYRKRKALTDEVGKLFEKTLEGYEEKARTERNFLAVLMISVLFLTLAEIISNVLAY</sequence>
<evidence type="ECO:0000256" key="2">
    <source>
        <dbReference type="SAM" id="Phobius"/>
    </source>
</evidence>
<dbReference type="EMBL" id="CAACVJ010000693">
    <property type="protein sequence ID" value="VEP18658.1"/>
    <property type="molecule type" value="Genomic_DNA"/>
</dbReference>
<organism evidence="3 4">
    <name type="scientific">Hyella patelloides LEGE 07179</name>
    <dbReference type="NCBI Taxonomy" id="945734"/>
    <lineage>
        <taxon>Bacteria</taxon>
        <taxon>Bacillati</taxon>
        <taxon>Cyanobacteriota</taxon>
        <taxon>Cyanophyceae</taxon>
        <taxon>Pleurocapsales</taxon>
        <taxon>Hyellaceae</taxon>
        <taxon>Hyella</taxon>
    </lineage>
</organism>
<evidence type="ECO:0000256" key="1">
    <source>
        <dbReference type="SAM" id="MobiDB-lite"/>
    </source>
</evidence>
<reference evidence="3 4" key="1">
    <citation type="submission" date="2019-01" db="EMBL/GenBank/DDBJ databases">
        <authorList>
            <person name="Brito A."/>
        </authorList>
    </citation>
    <scope>NUCLEOTIDE SEQUENCE [LARGE SCALE GENOMIC DNA]</scope>
    <source>
        <strain evidence="3">1</strain>
    </source>
</reference>